<evidence type="ECO:0000256" key="1">
    <source>
        <dbReference type="ARBA" id="ARBA00004651"/>
    </source>
</evidence>
<dbReference type="EMBL" id="JADBEC010000002">
    <property type="protein sequence ID" value="MBE1509061.1"/>
    <property type="molecule type" value="Genomic_DNA"/>
</dbReference>
<dbReference type="InterPro" id="IPR029044">
    <property type="entry name" value="Nucleotide-diphossugar_trans"/>
</dbReference>
<dbReference type="PANTHER" id="PTHR33908:SF11">
    <property type="entry name" value="MEMBRANE PROTEIN"/>
    <property type="match status" value="1"/>
</dbReference>
<dbReference type="Proteomes" id="UP000620262">
    <property type="component" value="Unassembled WGS sequence"/>
</dbReference>
<evidence type="ECO:0000313" key="12">
    <source>
        <dbReference type="EMBL" id="MBE1509061.1"/>
    </source>
</evidence>
<gene>
    <name evidence="12" type="ORF">H4W29_006306</name>
</gene>
<feature type="transmembrane region" description="Helical" evidence="8">
    <location>
        <begin position="482"/>
        <end position="502"/>
    </location>
</feature>
<feature type="transmembrane region" description="Helical" evidence="8">
    <location>
        <begin position="387"/>
        <end position="405"/>
    </location>
</feature>
<feature type="transmembrane region" description="Helical" evidence="8">
    <location>
        <begin position="291"/>
        <end position="311"/>
    </location>
</feature>
<dbReference type="Pfam" id="PF04138">
    <property type="entry name" value="GtrA_DPMS_TM"/>
    <property type="match status" value="1"/>
</dbReference>
<feature type="transmembrane region" description="Helical" evidence="8">
    <location>
        <begin position="657"/>
        <end position="679"/>
    </location>
</feature>
<feature type="transmembrane region" description="Helical" evidence="8">
    <location>
        <begin position="452"/>
        <end position="470"/>
    </location>
</feature>
<comment type="subcellular location">
    <subcellularLocation>
        <location evidence="1">Cell membrane</location>
        <topology evidence="1">Multi-pass membrane protein</topology>
    </subcellularLocation>
</comment>
<dbReference type="Pfam" id="PF00535">
    <property type="entry name" value="Glycos_transf_2"/>
    <property type="match status" value="1"/>
</dbReference>
<dbReference type="InterPro" id="IPR001173">
    <property type="entry name" value="Glyco_trans_2-like"/>
</dbReference>
<evidence type="ECO:0000259" key="10">
    <source>
        <dbReference type="Pfam" id="PF04138"/>
    </source>
</evidence>
<accession>A0ABR9J103</accession>
<name>A0ABR9J103_RHIVS</name>
<evidence type="ECO:0000256" key="2">
    <source>
        <dbReference type="ARBA" id="ARBA00022475"/>
    </source>
</evidence>
<evidence type="ECO:0000313" key="13">
    <source>
        <dbReference type="Proteomes" id="UP000620262"/>
    </source>
</evidence>
<keyword evidence="13" id="KW-1185">Reference proteome</keyword>
<feature type="domain" description="GtrA/DPMS transmembrane" evidence="10">
    <location>
        <begin position="263"/>
        <end position="340"/>
    </location>
</feature>
<dbReference type="InterPro" id="IPR050297">
    <property type="entry name" value="LipidA_mod_glycosyltrf_83"/>
</dbReference>
<reference evidence="12 13" key="1">
    <citation type="submission" date="2020-10" db="EMBL/GenBank/DDBJ databases">
        <title>Sequencing the genomes of 1000 actinobacteria strains.</title>
        <authorList>
            <person name="Klenk H.-P."/>
        </authorList>
    </citation>
    <scope>NUCLEOTIDE SEQUENCE [LARGE SCALE GENOMIC DNA]</scope>
    <source>
        <strain evidence="12 13">DSM 7307</strain>
    </source>
</reference>
<dbReference type="InterPro" id="IPR038731">
    <property type="entry name" value="RgtA/B/C-like"/>
</dbReference>
<dbReference type="GO" id="GO:0004582">
    <property type="term" value="F:dolichyl-phosphate beta-D-mannosyltransferase activity"/>
    <property type="evidence" value="ECO:0007669"/>
    <property type="project" value="UniProtKB-EC"/>
</dbReference>
<evidence type="ECO:0000259" key="9">
    <source>
        <dbReference type="Pfam" id="PF00535"/>
    </source>
</evidence>
<feature type="domain" description="Glycosyltransferase RgtA/B/C/D-like" evidence="11">
    <location>
        <begin position="431"/>
        <end position="591"/>
    </location>
</feature>
<proteinExistence type="predicted"/>
<evidence type="ECO:0000256" key="3">
    <source>
        <dbReference type="ARBA" id="ARBA00022676"/>
    </source>
</evidence>
<dbReference type="EC" id="2.4.1.83" evidence="12"/>
<keyword evidence="6 8" id="KW-1133">Transmembrane helix</keyword>
<dbReference type="Gene3D" id="3.90.550.10">
    <property type="entry name" value="Spore Coat Polysaccharide Biosynthesis Protein SpsA, Chain A"/>
    <property type="match status" value="1"/>
</dbReference>
<comment type="caution">
    <text evidence="12">The sequence shown here is derived from an EMBL/GenBank/DDBJ whole genome shotgun (WGS) entry which is preliminary data.</text>
</comment>
<keyword evidence="4 12" id="KW-0808">Transferase</keyword>
<feature type="transmembrane region" description="Helical" evidence="8">
    <location>
        <begin position="724"/>
        <end position="742"/>
    </location>
</feature>
<evidence type="ECO:0000256" key="5">
    <source>
        <dbReference type="ARBA" id="ARBA00022692"/>
    </source>
</evidence>
<feature type="transmembrane region" description="Helical" evidence="8">
    <location>
        <begin position="538"/>
        <end position="561"/>
    </location>
</feature>
<dbReference type="PANTHER" id="PTHR33908">
    <property type="entry name" value="MANNOSYLTRANSFERASE YKCB-RELATED"/>
    <property type="match status" value="1"/>
</dbReference>
<evidence type="ECO:0000256" key="6">
    <source>
        <dbReference type="ARBA" id="ARBA00022989"/>
    </source>
</evidence>
<dbReference type="SUPFAM" id="SSF53448">
    <property type="entry name" value="Nucleotide-diphospho-sugar transferases"/>
    <property type="match status" value="1"/>
</dbReference>
<organism evidence="12 13">
    <name type="scientific">Rhizobium viscosum</name>
    <name type="common">Arthrobacter viscosus</name>
    <dbReference type="NCBI Taxonomy" id="1673"/>
    <lineage>
        <taxon>Bacteria</taxon>
        <taxon>Pseudomonadati</taxon>
        <taxon>Pseudomonadota</taxon>
        <taxon>Alphaproteobacteria</taxon>
        <taxon>Hyphomicrobiales</taxon>
        <taxon>Rhizobiaceae</taxon>
        <taxon>Rhizobium/Agrobacterium group</taxon>
        <taxon>Rhizobium</taxon>
    </lineage>
</organism>
<feature type="transmembrane region" description="Helical" evidence="8">
    <location>
        <begin position="264"/>
        <end position="285"/>
    </location>
</feature>
<evidence type="ECO:0000256" key="7">
    <source>
        <dbReference type="ARBA" id="ARBA00023136"/>
    </source>
</evidence>
<feature type="transmembrane region" description="Helical" evidence="8">
    <location>
        <begin position="613"/>
        <end position="636"/>
    </location>
</feature>
<keyword evidence="3 12" id="KW-0328">Glycosyltransferase</keyword>
<evidence type="ECO:0000256" key="4">
    <source>
        <dbReference type="ARBA" id="ARBA00022679"/>
    </source>
</evidence>
<sequence length="886" mass="96195">MFSYLEPLRKTERPETIAFPALATASARASVSIILPTLNEAENIDRTLREIVDHIRGHFEFEIIVADGGSTDGTCEKVALWQTNHPVSLIGNGRAGGLAKDVLSAAAQAKFSTIVVMDADGSHPASSIRQLVAPVASGRHDMAIGSRYVDGGTTTGWAAHRRALSRLGAAFASPFTEIKDPLSGFFAIRRPCLLAAGAHTEGFKIGLEAIYTGGDRLDVCEVPISFSERLHGSSKIGASQFIAYLRQLARFSGAATASGSFQRFVLVGIAGFFLDLLVVSFAQALGAGIMVAHISGFCVATVCNYLGHASFSFADRPKDAMQLVRFIVIAVMALAMRGGFIATTWGLGLPMLLVMSTGIIGGGLVSYIGNEFYVFRDRTVPARSIQWKMATIGLVAYVVVLRLLYQGGIDVMPQEAYYWTYAQHPSWGYLDHPPMVAWLISFGTTLFGDTEFGVRFGATISWLVTAYFMYRFTSNLFGRMSAFLALLLLSVLPFFFAIGALTTPDAPLTAAWSAALYFLHRAIIAHRPKAWLGAGVSIGLGMLSKYTIALLGPAALVFLIVDPRSRHWLSTKWPYICAGLAAALFSPVIAWNAHHDWASFQFQGAKRWISDEINFSTPTLLMFIAILLGPLGLLLAGTATDWIVRISGRIDLRRTNAFLTVFTVVPLAVFIVFSLFHMVKMNWTGPVWLSLLPVMARILATVIKDGSMPRLVAAVKVGAMSSTLAFALLLHYLALGLPFIGYSSSLRGLPVAWKEFVSAAEQIKAKVAAETGYLPMLVGMDSYGIASELGFYRSGRTVLTDITSQNLFGQDGLMFGIWGAARPYEGRVAIMYGLKEESLSDDGVAAWFDSIGPVERRIVQKNQTSAGRFFYRIGYGLRSRPAPSAQ</sequence>
<keyword evidence="5 8" id="KW-0812">Transmembrane</keyword>
<evidence type="ECO:0000256" key="8">
    <source>
        <dbReference type="SAM" id="Phobius"/>
    </source>
</evidence>
<dbReference type="Pfam" id="PF13231">
    <property type="entry name" value="PMT_2"/>
    <property type="match status" value="1"/>
</dbReference>
<feature type="transmembrane region" description="Helical" evidence="8">
    <location>
        <begin position="685"/>
        <end position="703"/>
    </location>
</feature>
<evidence type="ECO:0000259" key="11">
    <source>
        <dbReference type="Pfam" id="PF13231"/>
    </source>
</evidence>
<protein>
    <submittedName>
        <fullName evidence="12">Dolichol-phosphate mannosyltransferase</fullName>
        <ecNumber evidence="12">2.4.1.83</ecNumber>
    </submittedName>
</protein>
<keyword evidence="7 8" id="KW-0472">Membrane</keyword>
<feature type="domain" description="Glycosyltransferase 2-like" evidence="9">
    <location>
        <begin position="32"/>
        <end position="190"/>
    </location>
</feature>
<dbReference type="RefSeq" id="WP_192732569.1">
    <property type="nucleotide sequence ID" value="NZ_BAAAVL010000004.1"/>
</dbReference>
<dbReference type="InterPro" id="IPR007267">
    <property type="entry name" value="GtrA_DPMS_TM"/>
</dbReference>
<feature type="transmembrane region" description="Helical" evidence="8">
    <location>
        <begin position="323"/>
        <end position="345"/>
    </location>
</feature>
<feature type="transmembrane region" description="Helical" evidence="8">
    <location>
        <begin position="573"/>
        <end position="593"/>
    </location>
</feature>
<feature type="transmembrane region" description="Helical" evidence="8">
    <location>
        <begin position="351"/>
        <end position="375"/>
    </location>
</feature>
<keyword evidence="2" id="KW-1003">Cell membrane</keyword>